<dbReference type="PANTHER" id="PTHR42941">
    <property type="entry name" value="SLL1037 PROTEIN"/>
    <property type="match status" value="1"/>
</dbReference>
<organism evidence="2 3">
    <name type="scientific">Pyxidicoccus parkwayensis</name>
    <dbReference type="NCBI Taxonomy" id="2813578"/>
    <lineage>
        <taxon>Bacteria</taxon>
        <taxon>Pseudomonadati</taxon>
        <taxon>Myxococcota</taxon>
        <taxon>Myxococcia</taxon>
        <taxon>Myxococcales</taxon>
        <taxon>Cystobacterineae</taxon>
        <taxon>Myxococcaceae</taxon>
        <taxon>Pyxidicoccus</taxon>
    </lineage>
</organism>
<dbReference type="SUPFAM" id="SSF53850">
    <property type="entry name" value="Periplasmic binding protein-like II"/>
    <property type="match status" value="1"/>
</dbReference>
<dbReference type="InterPro" id="IPR011852">
    <property type="entry name" value="TRAP_TAXI"/>
</dbReference>
<keyword evidence="3" id="KW-1185">Reference proteome</keyword>
<proteinExistence type="predicted"/>
<evidence type="ECO:0000313" key="2">
    <source>
        <dbReference type="EMBL" id="QSQ18933.1"/>
    </source>
</evidence>
<evidence type="ECO:0000256" key="1">
    <source>
        <dbReference type="SAM" id="Phobius"/>
    </source>
</evidence>
<dbReference type="PANTHER" id="PTHR42941:SF1">
    <property type="entry name" value="SLL1037 PROTEIN"/>
    <property type="match status" value="1"/>
</dbReference>
<name>A0ABX7NJW8_9BACT</name>
<keyword evidence="1" id="KW-0472">Membrane</keyword>
<protein>
    <submittedName>
        <fullName evidence="2">ABC transporter substrate-binding protein</fullName>
    </submittedName>
</protein>
<keyword evidence="1" id="KW-1133">Transmembrane helix</keyword>
<evidence type="ECO:0000313" key="3">
    <source>
        <dbReference type="Proteomes" id="UP000662747"/>
    </source>
</evidence>
<sequence length="452" mass="50127">MKTDLLKGQLRRTLRRDLWLTLGPAAVLIGLAFAVTFYFVKPAPPKTIVIATPQDEGGFRYFARKYAAILARDGITLEVRPTKGSLTSIEQLTDEHSGVDVAFVQSGIVGAEKAANVVSLGALSYVPLWVFYRGEPIEDVRGLHGRRISVGPAESGTRSLALTVLKANKVDAAPTELIDLGREESIEQLKQEKLDAVFLVSTADSPLIQKLAAVPGIHMLSFSRADAYTRRFTYLTRHVLPRGVFDLAADVPAQDVTLVAPTANLVAKDSLHPALAYLLLRAASEVHGSAGMLDKTGEFPAPMETGFPLSGEAKRYYQSGVPLLQRYLPFWAANLVDRLWVMLVPIIAVVVPLGRAVPALFLWRVRSRIVRWYARLKEIELQLDENPGREALGEMLRRLDEAEREVNRIPMPLSYSENLYYFREHIEVVRRRLLRRLADAPSTVEQGVTAVG</sequence>
<feature type="transmembrane region" description="Helical" evidence="1">
    <location>
        <begin position="20"/>
        <end position="40"/>
    </location>
</feature>
<dbReference type="Proteomes" id="UP000662747">
    <property type="component" value="Chromosome"/>
</dbReference>
<keyword evidence="1" id="KW-0812">Transmembrane</keyword>
<dbReference type="Gene3D" id="3.40.190.10">
    <property type="entry name" value="Periplasmic binding protein-like II"/>
    <property type="match status" value="2"/>
</dbReference>
<feature type="transmembrane region" description="Helical" evidence="1">
    <location>
        <begin position="339"/>
        <end position="363"/>
    </location>
</feature>
<gene>
    <name evidence="2" type="ORF">JY651_26640</name>
</gene>
<reference evidence="2 3" key="1">
    <citation type="submission" date="2021-02" db="EMBL/GenBank/DDBJ databases">
        <title>De Novo genome assembly of isolated myxobacteria.</title>
        <authorList>
            <person name="Stevens D.C."/>
        </authorList>
    </citation>
    <scope>NUCLEOTIDE SEQUENCE [LARGE SCALE GENOMIC DNA]</scope>
    <source>
        <strain evidence="3">SCPEA02</strain>
    </source>
</reference>
<accession>A0ABX7NJW8</accession>
<dbReference type="EMBL" id="CP071090">
    <property type="protein sequence ID" value="QSQ18933.1"/>
    <property type="molecule type" value="Genomic_DNA"/>
</dbReference>
<dbReference type="RefSeq" id="WP_206720521.1">
    <property type="nucleotide sequence ID" value="NZ_CP071090.1"/>
</dbReference>
<dbReference type="Pfam" id="PF16868">
    <property type="entry name" value="NMT1_3"/>
    <property type="match status" value="1"/>
</dbReference>